<dbReference type="InterPro" id="IPR018392">
    <property type="entry name" value="LysM"/>
</dbReference>
<feature type="signal peptide" evidence="3">
    <location>
        <begin position="1"/>
        <end position="26"/>
    </location>
</feature>
<dbReference type="SUPFAM" id="SSF51261">
    <property type="entry name" value="Duplicated hybrid motif"/>
    <property type="match status" value="1"/>
</dbReference>
<sequence>MKRLLYPLLIVVCAGLVACGTSETQAPIEDRSVTSVPTRAPAGPGYYTVMKGDTLYRISKAHNQNMSDLVAWNNLNNANEINEGQVLRVAPPGAEGTAPVQTASVSEGDRDVQPIAETKSEPSAEKQAYSESAVAGAAAATGASREAGGIVWGWPASGKVLRGFSEGQSKGIDIEGTKGQKVLAAADGRVIYSGTMNGYGNLVIIKHNDDLLSAYAHNNSNTVAQGSAVTRGQQVAEMGSSGTDSVKLHFEVRRQGKPVDPLGYLPKQ</sequence>
<keyword evidence="3" id="KW-0732">Signal</keyword>
<reference evidence="5" key="1">
    <citation type="journal article" date="2022" name="Front. Microbiol.">
        <title>New perspectives on an old grouping: The genomic and phenotypic variability of Oxalobacter formigenes and the implications for calcium oxalate stone prevention.</title>
        <authorList>
            <person name="Chmiel J.A."/>
            <person name="Carr C."/>
            <person name="Stuivenberg G.A."/>
            <person name="Venema R."/>
            <person name="Chanyi R.M."/>
            <person name="Al K.F."/>
            <person name="Giguere D."/>
            <person name="Say H."/>
            <person name="Akouris P.P."/>
            <person name="Dominguez Romero S.A."/>
            <person name="Kwong A."/>
            <person name="Tai V."/>
            <person name="Koval S.F."/>
            <person name="Razvi H."/>
            <person name="Bjazevic J."/>
            <person name="Burton J.P."/>
        </authorList>
    </citation>
    <scope>NUCLEOTIDE SEQUENCE</scope>
    <source>
        <strain evidence="5">WoOx3</strain>
    </source>
</reference>
<dbReference type="PANTHER" id="PTHR21666:SF263">
    <property type="entry name" value="MUREIN HYDROLASE ACTIVATOR NLPD"/>
    <property type="match status" value="1"/>
</dbReference>
<dbReference type="Proteomes" id="UP001156215">
    <property type="component" value="Chromosome"/>
</dbReference>
<dbReference type="GO" id="GO:0004222">
    <property type="term" value="F:metalloendopeptidase activity"/>
    <property type="evidence" value="ECO:0007669"/>
    <property type="project" value="TreeGrafter"/>
</dbReference>
<feature type="domain" description="LysM" evidence="4">
    <location>
        <begin position="45"/>
        <end position="89"/>
    </location>
</feature>
<dbReference type="Pfam" id="PF01551">
    <property type="entry name" value="Peptidase_M23"/>
    <property type="match status" value="1"/>
</dbReference>
<dbReference type="GO" id="GO:0009279">
    <property type="term" value="C:cell outer membrane"/>
    <property type="evidence" value="ECO:0007669"/>
    <property type="project" value="TreeGrafter"/>
</dbReference>
<dbReference type="SMART" id="SM00257">
    <property type="entry name" value="LysM"/>
    <property type="match status" value="1"/>
</dbReference>
<dbReference type="PANTHER" id="PTHR21666">
    <property type="entry name" value="PEPTIDASE-RELATED"/>
    <property type="match status" value="1"/>
</dbReference>
<evidence type="ECO:0000256" key="2">
    <source>
        <dbReference type="SAM" id="MobiDB-lite"/>
    </source>
</evidence>
<accession>A0A9E9LVI5</accession>
<dbReference type="Pfam" id="PF01476">
    <property type="entry name" value="LysM"/>
    <property type="match status" value="1"/>
</dbReference>
<dbReference type="InterPro" id="IPR050570">
    <property type="entry name" value="Cell_wall_metabolism_enzyme"/>
</dbReference>
<dbReference type="CDD" id="cd00118">
    <property type="entry name" value="LysM"/>
    <property type="match status" value="1"/>
</dbReference>
<dbReference type="Gene3D" id="2.70.70.10">
    <property type="entry name" value="Glucose Permease (Domain IIA)"/>
    <property type="match status" value="1"/>
</dbReference>
<dbReference type="PROSITE" id="PS51257">
    <property type="entry name" value="PROKAR_LIPOPROTEIN"/>
    <property type="match status" value="1"/>
</dbReference>
<evidence type="ECO:0000256" key="1">
    <source>
        <dbReference type="ARBA" id="ARBA00038420"/>
    </source>
</evidence>
<organism evidence="5 6">
    <name type="scientific">Oxalobacter vibrioformis</name>
    <dbReference type="NCBI Taxonomy" id="933080"/>
    <lineage>
        <taxon>Bacteria</taxon>
        <taxon>Pseudomonadati</taxon>
        <taxon>Pseudomonadota</taxon>
        <taxon>Betaproteobacteria</taxon>
        <taxon>Burkholderiales</taxon>
        <taxon>Oxalobacteraceae</taxon>
        <taxon>Oxalobacter</taxon>
    </lineage>
</organism>
<keyword evidence="6" id="KW-1185">Reference proteome</keyword>
<dbReference type="AlphaFoldDB" id="A0A9E9LVI5"/>
<feature type="region of interest" description="Disordered" evidence="2">
    <location>
        <begin position="90"/>
        <end position="129"/>
    </location>
</feature>
<dbReference type="Gene3D" id="3.10.350.10">
    <property type="entry name" value="LysM domain"/>
    <property type="match status" value="1"/>
</dbReference>
<dbReference type="PROSITE" id="PS51782">
    <property type="entry name" value="LYSM"/>
    <property type="match status" value="1"/>
</dbReference>
<evidence type="ECO:0000313" key="5">
    <source>
        <dbReference type="EMBL" id="WAW09497.1"/>
    </source>
</evidence>
<dbReference type="InterPro" id="IPR011055">
    <property type="entry name" value="Dup_hybrid_motif"/>
</dbReference>
<proteinExistence type="inferred from homology"/>
<feature type="compositionally biased region" description="Basic and acidic residues" evidence="2">
    <location>
        <begin position="107"/>
        <end position="124"/>
    </location>
</feature>
<feature type="chain" id="PRO_5038485017" evidence="3">
    <location>
        <begin position="27"/>
        <end position="268"/>
    </location>
</feature>
<name>A0A9E9LVI5_9BURK</name>
<dbReference type="GO" id="GO:0032153">
    <property type="term" value="C:cell division site"/>
    <property type="evidence" value="ECO:0007669"/>
    <property type="project" value="TreeGrafter"/>
</dbReference>
<evidence type="ECO:0000256" key="3">
    <source>
        <dbReference type="SAM" id="SignalP"/>
    </source>
</evidence>
<dbReference type="CDD" id="cd12797">
    <property type="entry name" value="M23_peptidase"/>
    <property type="match status" value="1"/>
</dbReference>
<dbReference type="InterPro" id="IPR036779">
    <property type="entry name" value="LysM_dom_sf"/>
</dbReference>
<protein>
    <submittedName>
        <fullName evidence="5">Peptidoglycan DD-metalloendopeptidase family protein</fullName>
    </submittedName>
</protein>
<evidence type="ECO:0000259" key="4">
    <source>
        <dbReference type="PROSITE" id="PS51782"/>
    </source>
</evidence>
<dbReference type="InterPro" id="IPR016047">
    <property type="entry name" value="M23ase_b-sheet_dom"/>
</dbReference>
<dbReference type="RefSeq" id="WP_269308497.1">
    <property type="nucleotide sequence ID" value="NZ_CP098242.1"/>
</dbReference>
<dbReference type="KEGG" id="ovb:NB640_09650"/>
<gene>
    <name evidence="5" type="ORF">NB640_09650</name>
</gene>
<evidence type="ECO:0000313" key="6">
    <source>
        <dbReference type="Proteomes" id="UP001156215"/>
    </source>
</evidence>
<dbReference type="EMBL" id="CP098242">
    <property type="protein sequence ID" value="WAW09497.1"/>
    <property type="molecule type" value="Genomic_DNA"/>
</dbReference>
<comment type="similarity">
    <text evidence="1">Belongs to the E.coli NlpD/Haemophilus LppB family.</text>
</comment>